<dbReference type="HAMAP" id="MF_00245">
    <property type="entry name" value="UPF0122"/>
    <property type="match status" value="1"/>
</dbReference>
<dbReference type="InterPro" id="IPR013324">
    <property type="entry name" value="RNA_pol_sigma_r3/r4-like"/>
</dbReference>
<dbReference type="Pfam" id="PF04297">
    <property type="entry name" value="UPF0122"/>
    <property type="match status" value="1"/>
</dbReference>
<dbReference type="PATRIC" id="fig|1555112.3.peg.1660"/>
<evidence type="ECO:0000256" key="2">
    <source>
        <dbReference type="ARBA" id="ARBA00024764"/>
    </source>
</evidence>
<accession>A0A0K2SK30</accession>
<evidence type="ECO:0000256" key="1">
    <source>
        <dbReference type="ARBA" id="ARBA00008720"/>
    </source>
</evidence>
<comment type="similarity">
    <text evidence="1 3">Belongs to the UPF0122 family.</text>
</comment>
<evidence type="ECO:0000313" key="5">
    <source>
        <dbReference type="Proteomes" id="UP000065807"/>
    </source>
</evidence>
<dbReference type="InterPro" id="IPR007394">
    <property type="entry name" value="UPF0122"/>
</dbReference>
<gene>
    <name evidence="4" type="ORF">LIP_1627</name>
</gene>
<proteinExistence type="inferred from homology"/>
<keyword evidence="4" id="KW-0238">DNA-binding</keyword>
<dbReference type="Gene3D" id="1.10.10.10">
    <property type="entry name" value="Winged helix-like DNA-binding domain superfamily/Winged helix DNA-binding domain"/>
    <property type="match status" value="1"/>
</dbReference>
<comment type="function">
    <text evidence="2 3">Might take part in the signal recognition particle (SRP) pathway. This is inferred from the conservation of its genetic proximity to ftsY/ffh. May be a regulatory protein.</text>
</comment>
<dbReference type="Proteomes" id="UP000065807">
    <property type="component" value="Chromosome"/>
</dbReference>
<organism evidence="4 5">
    <name type="scientific">Limnochorda pilosa</name>
    <dbReference type="NCBI Taxonomy" id="1555112"/>
    <lineage>
        <taxon>Bacteria</taxon>
        <taxon>Bacillati</taxon>
        <taxon>Bacillota</taxon>
        <taxon>Limnochordia</taxon>
        <taxon>Limnochordales</taxon>
        <taxon>Limnochordaceae</taxon>
        <taxon>Limnochorda</taxon>
    </lineage>
</organism>
<dbReference type="NCBIfam" id="NF045758">
    <property type="entry name" value="YlxM"/>
    <property type="match status" value="1"/>
</dbReference>
<reference evidence="5" key="2">
    <citation type="journal article" date="2016" name="Int. J. Syst. Evol. Microbiol.">
        <title>Complete genome sequence and cell structure of Limnochorda pilosa, a Gram-negative spore-former within the phylum Firmicutes.</title>
        <authorList>
            <person name="Watanabe M."/>
            <person name="Kojima H."/>
            <person name="Fukui M."/>
        </authorList>
    </citation>
    <scope>NUCLEOTIDE SEQUENCE [LARGE SCALE GENOMIC DNA]</scope>
    <source>
        <strain evidence="5">HC45</strain>
    </source>
</reference>
<dbReference type="AlphaFoldDB" id="A0A0K2SK30"/>
<dbReference type="KEGG" id="lpil:LIP_1627"/>
<sequence>MEMGLLYDSYGELLTEKQRRFFELYFLDDLSLGEIADQFAVSRQAVYDILRRSQNTLERMEAKLGLVAAERARAGRLASLMTDAERLVQALADPASGSPEARRAAEAVRRGLEGLRSLERADAGGGAAGGLRTSE</sequence>
<keyword evidence="5" id="KW-1185">Reference proteome</keyword>
<dbReference type="EMBL" id="AP014924">
    <property type="protein sequence ID" value="BAS27473.1"/>
    <property type="molecule type" value="Genomic_DNA"/>
</dbReference>
<name>A0A0K2SK30_LIMPI</name>
<reference evidence="5" key="1">
    <citation type="submission" date="2015-07" db="EMBL/GenBank/DDBJ databases">
        <title>Complete genome sequence and phylogenetic analysis of Limnochorda pilosa.</title>
        <authorList>
            <person name="Watanabe M."/>
            <person name="Kojima H."/>
            <person name="Fukui M."/>
        </authorList>
    </citation>
    <scope>NUCLEOTIDE SEQUENCE [LARGE SCALE GENOMIC DNA]</scope>
    <source>
        <strain evidence="5">HC45</strain>
    </source>
</reference>
<evidence type="ECO:0000313" key="4">
    <source>
        <dbReference type="EMBL" id="BAS27473.1"/>
    </source>
</evidence>
<dbReference type="PANTHER" id="PTHR40083:SF1">
    <property type="entry name" value="UPF0122 PROTEIN YLXM"/>
    <property type="match status" value="1"/>
</dbReference>
<dbReference type="InterPro" id="IPR036388">
    <property type="entry name" value="WH-like_DNA-bd_sf"/>
</dbReference>
<dbReference type="PANTHER" id="PTHR40083">
    <property type="entry name" value="UPF0122 PROTEIN CBO2450/CLC_2298"/>
    <property type="match status" value="1"/>
</dbReference>
<protein>
    <recommendedName>
        <fullName evidence="3">UPF0122 protein LIP_1627</fullName>
    </recommendedName>
</protein>
<dbReference type="STRING" id="1555112.LIP_1627"/>
<dbReference type="InterPro" id="IPR054831">
    <property type="entry name" value="UPF0122_fam_protein"/>
</dbReference>
<dbReference type="GO" id="GO:0003677">
    <property type="term" value="F:DNA binding"/>
    <property type="evidence" value="ECO:0007669"/>
    <property type="project" value="UniProtKB-KW"/>
</dbReference>
<dbReference type="SUPFAM" id="SSF88659">
    <property type="entry name" value="Sigma3 and sigma4 domains of RNA polymerase sigma factors"/>
    <property type="match status" value="1"/>
</dbReference>
<evidence type="ECO:0000256" key="3">
    <source>
        <dbReference type="HAMAP-Rule" id="MF_00245"/>
    </source>
</evidence>